<evidence type="ECO:0008006" key="4">
    <source>
        <dbReference type="Google" id="ProtNLM"/>
    </source>
</evidence>
<organism evidence="2 3">
    <name type="scientific">Agromyces ramosus</name>
    <dbReference type="NCBI Taxonomy" id="33879"/>
    <lineage>
        <taxon>Bacteria</taxon>
        <taxon>Bacillati</taxon>
        <taxon>Actinomycetota</taxon>
        <taxon>Actinomycetes</taxon>
        <taxon>Micrococcales</taxon>
        <taxon>Microbacteriaceae</taxon>
        <taxon>Agromyces</taxon>
    </lineage>
</organism>
<feature type="transmembrane region" description="Helical" evidence="1">
    <location>
        <begin position="71"/>
        <end position="99"/>
    </location>
</feature>
<feature type="transmembrane region" description="Helical" evidence="1">
    <location>
        <begin position="12"/>
        <end position="34"/>
    </location>
</feature>
<gene>
    <name evidence="2" type="ORF">EV187_2962</name>
</gene>
<dbReference type="EMBL" id="SGWY01000003">
    <property type="protein sequence ID" value="RZS64575.1"/>
    <property type="molecule type" value="Genomic_DNA"/>
</dbReference>
<evidence type="ECO:0000313" key="2">
    <source>
        <dbReference type="EMBL" id="RZS64575.1"/>
    </source>
</evidence>
<accession>A0A4Q7M8Y1</accession>
<name>A0A4Q7M8Y1_9MICO</name>
<keyword evidence="1" id="KW-0472">Membrane</keyword>
<keyword evidence="3" id="KW-1185">Reference proteome</keyword>
<comment type="caution">
    <text evidence="2">The sequence shown here is derived from an EMBL/GenBank/DDBJ whole genome shotgun (WGS) entry which is preliminary data.</text>
</comment>
<keyword evidence="1" id="KW-0812">Transmembrane</keyword>
<reference evidence="2 3" key="1">
    <citation type="submission" date="2019-02" db="EMBL/GenBank/DDBJ databases">
        <title>Genomic Encyclopedia of Type Strains, Phase IV (KMG-IV): sequencing the most valuable type-strain genomes for metagenomic binning, comparative biology and taxonomic classification.</title>
        <authorList>
            <person name="Goeker M."/>
        </authorList>
    </citation>
    <scope>NUCLEOTIDE SEQUENCE [LARGE SCALE GENOMIC DNA]</scope>
    <source>
        <strain evidence="2 3">DSM 43045</strain>
    </source>
</reference>
<evidence type="ECO:0000313" key="3">
    <source>
        <dbReference type="Proteomes" id="UP000293289"/>
    </source>
</evidence>
<feature type="transmembrane region" description="Helical" evidence="1">
    <location>
        <begin position="40"/>
        <end position="59"/>
    </location>
</feature>
<dbReference type="Proteomes" id="UP000293289">
    <property type="component" value="Unassembled WGS sequence"/>
</dbReference>
<evidence type="ECO:0000256" key="1">
    <source>
        <dbReference type="SAM" id="Phobius"/>
    </source>
</evidence>
<keyword evidence="1" id="KW-1133">Transmembrane helix</keyword>
<sequence length="218" mass="23207">MTGAPAPPRWVAALAWTSLVLGIVALLGSLNMFLPDPRDMLVRAVIGGIGLAAAIVAIVRFRRTGRPAPPIGIAGLVVSSLALVVTVLTLLQFAFFFVFAERLEPPAEPVSSSQAAAEQAATEREFAEIARTSAAMLEEVRLPDGSYPTRLAVTTDERQLISPDGVVIADLPFGTSVNYAVYVDATQYQLLLFGPNGTRAEVDSEDGITVEHVPYASW</sequence>
<proteinExistence type="predicted"/>
<protein>
    <recommendedName>
        <fullName evidence="4">DUF4190 domain-containing protein</fullName>
    </recommendedName>
</protein>
<dbReference type="AlphaFoldDB" id="A0A4Q7M8Y1"/>